<dbReference type="EMBL" id="GIFC01005176">
    <property type="protein sequence ID" value="MXU87259.1"/>
    <property type="molecule type" value="Transcribed_RNA"/>
</dbReference>
<reference evidence="1" key="1">
    <citation type="submission" date="2019-12" db="EMBL/GenBank/DDBJ databases">
        <title>An insight into the sialome of adult female Ixodes ricinus ticks feeding for 6 days.</title>
        <authorList>
            <person name="Perner J."/>
            <person name="Ribeiro J.M.C."/>
        </authorList>
    </citation>
    <scope>NUCLEOTIDE SEQUENCE</scope>
    <source>
        <strain evidence="1">Semi-engorged</strain>
        <tissue evidence="1">Salivary glands</tissue>
    </source>
</reference>
<name>A0A6B0U462_IXORI</name>
<accession>A0A6B0U462</accession>
<sequence length="95" mass="10186">MASRLPLPFCGVSGLFFSASGSSLGPKAHSAGIVHYLPKRGQQTRFFFVDWVPCSAPTSSALYHVGIESFVDSRAETYGLLSDPSPGGSVWSRFD</sequence>
<evidence type="ECO:0000313" key="1">
    <source>
        <dbReference type="EMBL" id="MXU87259.1"/>
    </source>
</evidence>
<protein>
    <submittedName>
        <fullName evidence="1">Putative secreted protein</fullName>
    </submittedName>
</protein>
<organism evidence="1">
    <name type="scientific">Ixodes ricinus</name>
    <name type="common">Common tick</name>
    <name type="synonym">Acarus ricinus</name>
    <dbReference type="NCBI Taxonomy" id="34613"/>
    <lineage>
        <taxon>Eukaryota</taxon>
        <taxon>Metazoa</taxon>
        <taxon>Ecdysozoa</taxon>
        <taxon>Arthropoda</taxon>
        <taxon>Chelicerata</taxon>
        <taxon>Arachnida</taxon>
        <taxon>Acari</taxon>
        <taxon>Parasitiformes</taxon>
        <taxon>Ixodida</taxon>
        <taxon>Ixodoidea</taxon>
        <taxon>Ixodidae</taxon>
        <taxon>Ixodinae</taxon>
        <taxon>Ixodes</taxon>
    </lineage>
</organism>
<proteinExistence type="predicted"/>
<dbReference type="AlphaFoldDB" id="A0A6B0U462"/>